<comment type="caution">
    <text evidence="14">The sequence shown here is derived from an EMBL/GenBank/DDBJ whole genome shotgun (WGS) entry which is preliminary data.</text>
</comment>
<feature type="binding site" description="axial binding residue" evidence="12">
    <location>
        <position position="200"/>
    </location>
    <ligand>
        <name>heme</name>
        <dbReference type="ChEBI" id="CHEBI:30413"/>
    </ligand>
    <ligandPart>
        <name>Fe</name>
        <dbReference type="ChEBI" id="CHEBI:18248"/>
    </ligandPart>
</feature>
<evidence type="ECO:0000256" key="12">
    <source>
        <dbReference type="PIRSR" id="PIRSR602401-1"/>
    </source>
</evidence>
<dbReference type="GO" id="GO:0005506">
    <property type="term" value="F:iron ion binding"/>
    <property type="evidence" value="ECO:0007669"/>
    <property type="project" value="InterPro"/>
</dbReference>
<organism evidence="14 15">
    <name type="scientific">Rhynchospora pubera</name>
    <dbReference type="NCBI Taxonomy" id="906938"/>
    <lineage>
        <taxon>Eukaryota</taxon>
        <taxon>Viridiplantae</taxon>
        <taxon>Streptophyta</taxon>
        <taxon>Embryophyta</taxon>
        <taxon>Tracheophyta</taxon>
        <taxon>Spermatophyta</taxon>
        <taxon>Magnoliopsida</taxon>
        <taxon>Liliopsida</taxon>
        <taxon>Poales</taxon>
        <taxon>Cyperaceae</taxon>
        <taxon>Cyperoideae</taxon>
        <taxon>Rhynchosporeae</taxon>
        <taxon>Rhynchospora</taxon>
    </lineage>
</organism>
<dbReference type="GO" id="GO:0020037">
    <property type="term" value="F:heme binding"/>
    <property type="evidence" value="ECO:0007669"/>
    <property type="project" value="InterPro"/>
</dbReference>
<evidence type="ECO:0000256" key="13">
    <source>
        <dbReference type="RuleBase" id="RU000461"/>
    </source>
</evidence>
<evidence type="ECO:0000256" key="8">
    <source>
        <dbReference type="ARBA" id="ARBA00023002"/>
    </source>
</evidence>
<dbReference type="PROSITE" id="PS00086">
    <property type="entry name" value="CYTOCHROME_P450"/>
    <property type="match status" value="1"/>
</dbReference>
<dbReference type="InterPro" id="IPR052306">
    <property type="entry name" value="CYP450_71D"/>
</dbReference>
<evidence type="ECO:0000256" key="4">
    <source>
        <dbReference type="ARBA" id="ARBA00022617"/>
    </source>
</evidence>
<dbReference type="InterPro" id="IPR036396">
    <property type="entry name" value="Cyt_P450_sf"/>
</dbReference>
<dbReference type="Gene3D" id="1.10.630.10">
    <property type="entry name" value="Cytochrome P450"/>
    <property type="match status" value="2"/>
</dbReference>
<dbReference type="PANTHER" id="PTHR47953">
    <property type="entry name" value="OS08G0105600 PROTEIN"/>
    <property type="match status" value="1"/>
</dbReference>
<gene>
    <name evidence="14" type="ORF">LUZ62_019168</name>
</gene>
<evidence type="ECO:0000256" key="1">
    <source>
        <dbReference type="ARBA" id="ARBA00001971"/>
    </source>
</evidence>
<protein>
    <submittedName>
        <fullName evidence="14">Cytochrome P450 family protein</fullName>
    </submittedName>
</protein>
<evidence type="ECO:0000256" key="2">
    <source>
        <dbReference type="ARBA" id="ARBA00004167"/>
    </source>
</evidence>
<evidence type="ECO:0000256" key="10">
    <source>
        <dbReference type="ARBA" id="ARBA00023033"/>
    </source>
</evidence>
<keyword evidence="6 12" id="KW-0479">Metal-binding</keyword>
<dbReference type="Proteomes" id="UP001140206">
    <property type="component" value="Chromosome 1"/>
</dbReference>
<dbReference type="EMBL" id="JAMFTS010000001">
    <property type="protein sequence ID" value="KAJ4806602.1"/>
    <property type="molecule type" value="Genomic_DNA"/>
</dbReference>
<evidence type="ECO:0000313" key="14">
    <source>
        <dbReference type="EMBL" id="KAJ4806602.1"/>
    </source>
</evidence>
<keyword evidence="7" id="KW-1133">Transmembrane helix</keyword>
<dbReference type="InterPro" id="IPR002401">
    <property type="entry name" value="Cyt_P450_E_grp-I"/>
</dbReference>
<evidence type="ECO:0000256" key="11">
    <source>
        <dbReference type="ARBA" id="ARBA00023136"/>
    </source>
</evidence>
<dbReference type="GO" id="GO:0016705">
    <property type="term" value="F:oxidoreductase activity, acting on paired donors, with incorporation or reduction of molecular oxygen"/>
    <property type="evidence" value="ECO:0007669"/>
    <property type="project" value="InterPro"/>
</dbReference>
<name>A0AAV8GMS4_9POAL</name>
<keyword evidence="9 12" id="KW-0408">Iron</keyword>
<comment type="subcellular location">
    <subcellularLocation>
        <location evidence="2">Membrane</location>
        <topology evidence="2">Single-pass membrane protein</topology>
    </subcellularLocation>
</comment>
<dbReference type="InterPro" id="IPR017972">
    <property type="entry name" value="Cyt_P450_CS"/>
</dbReference>
<dbReference type="PRINTS" id="PR00385">
    <property type="entry name" value="P450"/>
</dbReference>
<evidence type="ECO:0000256" key="6">
    <source>
        <dbReference type="ARBA" id="ARBA00022723"/>
    </source>
</evidence>
<evidence type="ECO:0000313" key="15">
    <source>
        <dbReference type="Proteomes" id="UP001140206"/>
    </source>
</evidence>
<evidence type="ECO:0000256" key="9">
    <source>
        <dbReference type="ARBA" id="ARBA00023004"/>
    </source>
</evidence>
<keyword evidence="8 13" id="KW-0560">Oxidoreductase</keyword>
<sequence length="264" mass="29591">MGGKCSNQKMVSDDIVKAFEQHTGFNLANMFPSSRVARLLSGAVSKAEECHRSLDRQLDDIIREHREKGADEEVEDLLMVLLRLHDEGSGTDSLSMDSVKAIIIDLIAAGSGTTAVSLDWIMAELMKNPAVMKKAQTEVRQQFQGRERNKCANQCVVPRDSRYWKDAEEFKPERFAKYNRDVNFGTDFELIPFGAGRRICPGTTFALATVELALANLLYHFDWELPSGTKPDDLDMTENAGFTASRKSPLLLHARPYHRIHASS</sequence>
<dbReference type="Pfam" id="PF00067">
    <property type="entry name" value="p450"/>
    <property type="match status" value="2"/>
</dbReference>
<dbReference type="GO" id="GO:0004497">
    <property type="term" value="F:monooxygenase activity"/>
    <property type="evidence" value="ECO:0007669"/>
    <property type="project" value="UniProtKB-KW"/>
</dbReference>
<dbReference type="PRINTS" id="PR00463">
    <property type="entry name" value="EP450I"/>
</dbReference>
<dbReference type="AlphaFoldDB" id="A0AAV8GMS4"/>
<keyword evidence="15" id="KW-1185">Reference proteome</keyword>
<dbReference type="SUPFAM" id="SSF48264">
    <property type="entry name" value="Cytochrome P450"/>
    <property type="match status" value="1"/>
</dbReference>
<keyword evidence="11" id="KW-0472">Membrane</keyword>
<comment type="similarity">
    <text evidence="3 13">Belongs to the cytochrome P450 family.</text>
</comment>
<accession>A0AAV8GMS4</accession>
<dbReference type="InterPro" id="IPR001128">
    <property type="entry name" value="Cyt_P450"/>
</dbReference>
<dbReference type="PANTHER" id="PTHR47953:SF19">
    <property type="entry name" value="OS06G0641600 PROTEIN"/>
    <property type="match status" value="1"/>
</dbReference>
<evidence type="ECO:0000256" key="7">
    <source>
        <dbReference type="ARBA" id="ARBA00022989"/>
    </source>
</evidence>
<keyword evidence="5" id="KW-0812">Transmembrane</keyword>
<evidence type="ECO:0000256" key="3">
    <source>
        <dbReference type="ARBA" id="ARBA00010617"/>
    </source>
</evidence>
<comment type="cofactor">
    <cofactor evidence="1 12">
        <name>heme</name>
        <dbReference type="ChEBI" id="CHEBI:30413"/>
    </cofactor>
</comment>
<keyword evidence="4 12" id="KW-0349">Heme</keyword>
<keyword evidence="10 13" id="KW-0503">Monooxygenase</keyword>
<dbReference type="GO" id="GO:0016020">
    <property type="term" value="C:membrane"/>
    <property type="evidence" value="ECO:0007669"/>
    <property type="project" value="UniProtKB-SubCell"/>
</dbReference>
<proteinExistence type="inferred from homology"/>
<evidence type="ECO:0000256" key="5">
    <source>
        <dbReference type="ARBA" id="ARBA00022692"/>
    </source>
</evidence>
<reference evidence="14" key="1">
    <citation type="submission" date="2022-08" db="EMBL/GenBank/DDBJ databases">
        <authorList>
            <person name="Marques A."/>
        </authorList>
    </citation>
    <scope>NUCLEOTIDE SEQUENCE</scope>
    <source>
        <strain evidence="14">RhyPub2mFocal</strain>
        <tissue evidence="14">Leaves</tissue>
    </source>
</reference>